<proteinExistence type="predicted"/>
<dbReference type="EMBL" id="MT143986">
    <property type="protein sequence ID" value="QJA45178.1"/>
    <property type="molecule type" value="Genomic_DNA"/>
</dbReference>
<sequence>MKRGFVHSYYIEQQNTKDHYYKDVYICKCGDIAPVWATYSMEKGPNRCRNCLTTPIKKVIEISKKEFYKGISPCPCCGSNLFFLRFENIKETKDRR</sequence>
<dbReference type="AlphaFoldDB" id="A0A6H1ZCB0"/>
<protein>
    <submittedName>
        <fullName evidence="1">Uncharacterized protein</fullName>
    </submittedName>
</protein>
<gene>
    <name evidence="1" type="ORF">TM448A00186_0090</name>
</gene>
<name>A0A6H1ZCB0_9ZZZZ</name>
<accession>A0A6H1ZCB0</accession>
<evidence type="ECO:0000313" key="1">
    <source>
        <dbReference type="EMBL" id="QJA45178.1"/>
    </source>
</evidence>
<reference evidence="1" key="1">
    <citation type="submission" date="2020-03" db="EMBL/GenBank/DDBJ databases">
        <title>The deep terrestrial virosphere.</title>
        <authorList>
            <person name="Holmfeldt K."/>
            <person name="Nilsson E."/>
            <person name="Simone D."/>
            <person name="Lopez-Fernandez M."/>
            <person name="Wu X."/>
            <person name="de Brujin I."/>
            <person name="Lundin D."/>
            <person name="Andersson A."/>
            <person name="Bertilsson S."/>
            <person name="Dopson M."/>
        </authorList>
    </citation>
    <scope>NUCLEOTIDE SEQUENCE</scope>
    <source>
        <strain evidence="1">TM448A00186</strain>
    </source>
</reference>
<organism evidence="1">
    <name type="scientific">viral metagenome</name>
    <dbReference type="NCBI Taxonomy" id="1070528"/>
    <lineage>
        <taxon>unclassified sequences</taxon>
        <taxon>metagenomes</taxon>
        <taxon>organismal metagenomes</taxon>
    </lineage>
</organism>